<feature type="domain" description="HTH lysR-type" evidence="6">
    <location>
        <begin position="4"/>
        <end position="61"/>
    </location>
</feature>
<dbReference type="Gene3D" id="3.40.190.10">
    <property type="entry name" value="Periplasmic binding protein-like II"/>
    <property type="match status" value="2"/>
</dbReference>
<dbReference type="Proteomes" id="UP001499930">
    <property type="component" value="Unassembled WGS sequence"/>
</dbReference>
<evidence type="ECO:0000259" key="6">
    <source>
        <dbReference type="PROSITE" id="PS50931"/>
    </source>
</evidence>
<dbReference type="PRINTS" id="PR00039">
    <property type="entry name" value="HTHLYSR"/>
</dbReference>
<evidence type="ECO:0000256" key="5">
    <source>
        <dbReference type="SAM" id="MobiDB-lite"/>
    </source>
</evidence>
<dbReference type="CDD" id="cd08414">
    <property type="entry name" value="PBP2_LTTR_aromatics_like"/>
    <property type="match status" value="1"/>
</dbReference>
<dbReference type="Gene3D" id="1.10.10.10">
    <property type="entry name" value="Winged helix-like DNA-binding domain superfamily/Winged helix DNA-binding domain"/>
    <property type="match status" value="1"/>
</dbReference>
<gene>
    <name evidence="7" type="ORF">GCM10017559_10480</name>
</gene>
<evidence type="ECO:0000256" key="3">
    <source>
        <dbReference type="ARBA" id="ARBA00023125"/>
    </source>
</evidence>
<dbReference type="EMBL" id="BAAAWD010000006">
    <property type="protein sequence ID" value="GAA2992237.1"/>
    <property type="molecule type" value="Genomic_DNA"/>
</dbReference>
<evidence type="ECO:0000256" key="4">
    <source>
        <dbReference type="ARBA" id="ARBA00023163"/>
    </source>
</evidence>
<evidence type="ECO:0000256" key="2">
    <source>
        <dbReference type="ARBA" id="ARBA00023015"/>
    </source>
</evidence>
<dbReference type="InterPro" id="IPR005119">
    <property type="entry name" value="LysR_subst-bd"/>
</dbReference>
<name>A0ABN3XSA6_9ACTN</name>
<comment type="similarity">
    <text evidence="1">Belongs to the LysR transcriptional regulatory family.</text>
</comment>
<dbReference type="SUPFAM" id="SSF53850">
    <property type="entry name" value="Periplasmic binding protein-like II"/>
    <property type="match status" value="1"/>
</dbReference>
<dbReference type="RefSeq" id="WP_344889116.1">
    <property type="nucleotide sequence ID" value="NZ_BAAAWD010000006.1"/>
</dbReference>
<dbReference type="PROSITE" id="PS50931">
    <property type="entry name" value="HTH_LYSR"/>
    <property type="match status" value="1"/>
</dbReference>
<comment type="caution">
    <text evidence="7">The sequence shown here is derived from an EMBL/GenBank/DDBJ whole genome shotgun (WGS) entry which is preliminary data.</text>
</comment>
<dbReference type="PANTHER" id="PTHR30346">
    <property type="entry name" value="TRANSCRIPTIONAL DUAL REGULATOR HCAR-RELATED"/>
    <property type="match status" value="1"/>
</dbReference>
<keyword evidence="2" id="KW-0805">Transcription regulation</keyword>
<dbReference type="InterPro" id="IPR000847">
    <property type="entry name" value="LysR_HTH_N"/>
</dbReference>
<dbReference type="InterPro" id="IPR036390">
    <property type="entry name" value="WH_DNA-bd_sf"/>
</dbReference>
<feature type="region of interest" description="Disordered" evidence="5">
    <location>
        <begin position="292"/>
        <end position="312"/>
    </location>
</feature>
<organism evidence="7 8">
    <name type="scientific">Streptosporangium longisporum</name>
    <dbReference type="NCBI Taxonomy" id="46187"/>
    <lineage>
        <taxon>Bacteria</taxon>
        <taxon>Bacillati</taxon>
        <taxon>Actinomycetota</taxon>
        <taxon>Actinomycetes</taxon>
        <taxon>Streptosporangiales</taxon>
        <taxon>Streptosporangiaceae</taxon>
        <taxon>Streptosporangium</taxon>
    </lineage>
</organism>
<dbReference type="SUPFAM" id="SSF46785">
    <property type="entry name" value="Winged helix' DNA-binding domain"/>
    <property type="match status" value="1"/>
</dbReference>
<proteinExistence type="inferred from homology"/>
<reference evidence="7 8" key="1">
    <citation type="journal article" date="2019" name="Int. J. Syst. Evol. Microbiol.">
        <title>The Global Catalogue of Microorganisms (GCM) 10K type strain sequencing project: providing services to taxonomists for standard genome sequencing and annotation.</title>
        <authorList>
            <consortium name="The Broad Institute Genomics Platform"/>
            <consortium name="The Broad Institute Genome Sequencing Center for Infectious Disease"/>
            <person name="Wu L."/>
            <person name="Ma J."/>
        </authorList>
    </citation>
    <scope>NUCLEOTIDE SEQUENCE [LARGE SCALE GENOMIC DNA]</scope>
    <source>
        <strain evidence="7 8">JCM 3106</strain>
    </source>
</reference>
<evidence type="ECO:0000256" key="1">
    <source>
        <dbReference type="ARBA" id="ARBA00009437"/>
    </source>
</evidence>
<feature type="compositionally biased region" description="Basic and acidic residues" evidence="5">
    <location>
        <begin position="294"/>
        <end position="305"/>
    </location>
</feature>
<keyword evidence="3" id="KW-0238">DNA-binding</keyword>
<evidence type="ECO:0000313" key="8">
    <source>
        <dbReference type="Proteomes" id="UP001499930"/>
    </source>
</evidence>
<dbReference type="Pfam" id="PF03466">
    <property type="entry name" value="LysR_substrate"/>
    <property type="match status" value="1"/>
</dbReference>
<sequence length="312" mass="33574">MVDLEVRELRYFQAVAEELNVTRAARRLGIAQPPLSRAIRRLERRLGTDLLDRTGHRLSLTPAGLRLLDEARRVLDAVSAAAHRTRRAARPTLVITAKPCVATGLLRDIVSAVAGMPEAPHVEVAVSGYGEQPGMLRDGRADLALLGSPYDLSGLEAEPLLTEPRVAALPRTHPLAARAVLTCSDLAGSPMPRWPGGNTAEQDYWAGRDTAPGGERPAGPTVHDTSQLLEVVALGQAVALIPSSFTGRYHGDDIVYRPVRDASAYTIAVAWREGLRDPWIARVVRAAAEVAADGTDRAEPAEPVRCRVPQSV</sequence>
<keyword evidence="4" id="KW-0804">Transcription</keyword>
<evidence type="ECO:0000313" key="7">
    <source>
        <dbReference type="EMBL" id="GAA2992237.1"/>
    </source>
</evidence>
<accession>A0ABN3XSA6</accession>
<dbReference type="InterPro" id="IPR036388">
    <property type="entry name" value="WH-like_DNA-bd_sf"/>
</dbReference>
<dbReference type="Pfam" id="PF00126">
    <property type="entry name" value="HTH_1"/>
    <property type="match status" value="1"/>
</dbReference>
<protein>
    <submittedName>
        <fullName evidence="7">LysR family transcriptional regulator</fullName>
    </submittedName>
</protein>
<dbReference type="PANTHER" id="PTHR30346:SF0">
    <property type="entry name" value="HCA OPERON TRANSCRIPTIONAL ACTIVATOR HCAR"/>
    <property type="match status" value="1"/>
</dbReference>
<keyword evidence="8" id="KW-1185">Reference proteome</keyword>